<dbReference type="OrthoDB" id="1707181at2"/>
<organism evidence="2 3">
    <name type="scientific">Thermotalea metallivorans</name>
    <dbReference type="NCBI Taxonomy" id="520762"/>
    <lineage>
        <taxon>Bacteria</taxon>
        <taxon>Bacillati</taxon>
        <taxon>Bacillota</taxon>
        <taxon>Clostridia</taxon>
        <taxon>Peptostreptococcales</taxon>
        <taxon>Thermotaleaceae</taxon>
        <taxon>Thermotalea</taxon>
    </lineage>
</organism>
<accession>A0A140L8C3</accession>
<dbReference type="STRING" id="520762.AN619_07900"/>
<dbReference type="Pfam" id="PF12685">
    <property type="entry name" value="SpoIIIAH"/>
    <property type="match status" value="1"/>
</dbReference>
<proteinExistence type="predicted"/>
<dbReference type="RefSeq" id="WP_068555169.1">
    <property type="nucleotide sequence ID" value="NZ_LOEE01000021.1"/>
</dbReference>
<feature type="region of interest" description="Disordered" evidence="1">
    <location>
        <begin position="53"/>
        <end position="79"/>
    </location>
</feature>
<feature type="compositionally biased region" description="Polar residues" evidence="1">
    <location>
        <begin position="66"/>
        <end position="75"/>
    </location>
</feature>
<evidence type="ECO:0000313" key="3">
    <source>
        <dbReference type="Proteomes" id="UP000070456"/>
    </source>
</evidence>
<dbReference type="InterPro" id="IPR024232">
    <property type="entry name" value="SpoIIIAH"/>
</dbReference>
<dbReference type="Proteomes" id="UP000070456">
    <property type="component" value="Unassembled WGS sequence"/>
</dbReference>
<protein>
    <submittedName>
        <fullName evidence="2">Stage III sporulation protein AH</fullName>
    </submittedName>
</protein>
<dbReference type="InterPro" id="IPR038503">
    <property type="entry name" value="SpoIIIAH_sf"/>
</dbReference>
<dbReference type="EMBL" id="LOEE01000021">
    <property type="protein sequence ID" value="KXG76798.1"/>
    <property type="molecule type" value="Genomic_DNA"/>
</dbReference>
<feature type="compositionally biased region" description="Basic and acidic residues" evidence="1">
    <location>
        <begin position="53"/>
        <end position="63"/>
    </location>
</feature>
<dbReference type="Gene3D" id="1.10.287.4300">
    <property type="entry name" value="Stage III sporulation protein AH-like"/>
    <property type="match status" value="1"/>
</dbReference>
<evidence type="ECO:0000313" key="2">
    <source>
        <dbReference type="EMBL" id="KXG76798.1"/>
    </source>
</evidence>
<evidence type="ECO:0000256" key="1">
    <source>
        <dbReference type="SAM" id="MobiDB-lite"/>
    </source>
</evidence>
<sequence>MLKLKRRNYFILSLVAVLCFVSYLNYAINKYSLLETSSEFARYEEIKLSEVHLENETDGKNEETGEQLQNTQSADPSDAGVAVIDSTQNQAKDLVSMTSANIESSITSSKNIKRTNYFMEARLNTSIEREKIVGLLNEMINNEMTDEDNRKAANDQKLKLIDIMNKEKIIENLIKAKGFEEALVFITDNSVNVIVEAEKLTDSDVAKILDIVMRETKVPFDNIKILNKF</sequence>
<name>A0A140L8C3_9FIRM</name>
<keyword evidence="3" id="KW-1185">Reference proteome</keyword>
<reference evidence="2 3" key="1">
    <citation type="submission" date="2015-12" db="EMBL/GenBank/DDBJ databases">
        <title>Draft genome sequence of the thermoanaerobe Thermotalea metallivorans, an isolate from the runoff channel of the Great Artesian Basin, Australia.</title>
        <authorList>
            <person name="Patel B.K."/>
        </authorList>
    </citation>
    <scope>NUCLEOTIDE SEQUENCE [LARGE SCALE GENOMIC DNA]</scope>
    <source>
        <strain evidence="2 3">B2-1</strain>
    </source>
</reference>
<dbReference type="AlphaFoldDB" id="A0A140L8C3"/>
<comment type="caution">
    <text evidence="2">The sequence shown here is derived from an EMBL/GenBank/DDBJ whole genome shotgun (WGS) entry which is preliminary data.</text>
</comment>
<gene>
    <name evidence="2" type="primary">spoIIIAH</name>
    <name evidence="2" type="ORF">AN619_07900</name>
</gene>